<proteinExistence type="predicted"/>
<organism evidence="3 4">
    <name type="scientific">Faunimonas pinastri</name>
    <dbReference type="NCBI Taxonomy" id="1855383"/>
    <lineage>
        <taxon>Bacteria</taxon>
        <taxon>Pseudomonadati</taxon>
        <taxon>Pseudomonadota</taxon>
        <taxon>Alphaproteobacteria</taxon>
        <taxon>Hyphomicrobiales</taxon>
        <taxon>Afifellaceae</taxon>
        <taxon>Faunimonas</taxon>
    </lineage>
</organism>
<evidence type="ECO:0000259" key="2">
    <source>
        <dbReference type="Pfam" id="PF09557"/>
    </source>
</evidence>
<evidence type="ECO:0000256" key="1">
    <source>
        <dbReference type="SAM" id="MobiDB-lite"/>
    </source>
</evidence>
<dbReference type="InterPro" id="IPR019060">
    <property type="entry name" value="DUF2382"/>
</dbReference>
<feature type="region of interest" description="Disordered" evidence="1">
    <location>
        <begin position="310"/>
        <end position="330"/>
    </location>
</feature>
<name>A0A1H9NLM0_9HYPH</name>
<keyword evidence="4" id="KW-1185">Reference proteome</keyword>
<dbReference type="EMBL" id="FOFG01000016">
    <property type="protein sequence ID" value="SER36293.1"/>
    <property type="molecule type" value="Genomic_DNA"/>
</dbReference>
<dbReference type="PANTHER" id="PTHR38463:SF1">
    <property type="entry name" value="STRESS RESPONSE PROTEIN YSNF"/>
    <property type="match status" value="1"/>
</dbReference>
<dbReference type="STRING" id="1855383.SAMN05216548_11648"/>
<dbReference type="PANTHER" id="PTHR38463">
    <property type="entry name" value="STRESS RESPONSE PROTEIN YSNF"/>
    <property type="match status" value="1"/>
</dbReference>
<dbReference type="RefSeq" id="WP_092498939.1">
    <property type="nucleotide sequence ID" value="NZ_FOFG01000016.1"/>
</dbReference>
<feature type="region of interest" description="Disordered" evidence="1">
    <location>
        <begin position="122"/>
        <end position="148"/>
    </location>
</feature>
<evidence type="ECO:0000313" key="4">
    <source>
        <dbReference type="Proteomes" id="UP000199647"/>
    </source>
</evidence>
<protein>
    <submittedName>
        <fullName evidence="3">Conserved domain-containing protein</fullName>
    </submittedName>
</protein>
<sequence>MTYEASSGGSRTVTAYFDSRDHANDAVSKLRSEGFTSVRLIAGNESGATGTTTRAADEDRGFWESLKDLFLPEEDTRTYSEGLRRGGYVVSVATTDADYERALDILDDEGSVDIDERAQSWRSEGWSDTTPGAYETGRLPGTSTGYTGSGDTLGSDTLAAVGTTGTASSLTGGYASDTVAGYASSDTVAAYGSDTLATGREEVIPIVEEELRVGKRDVSHGRVRVRSYVVETPVNEEVSLRDERVSVERRAVDRALTGDEQLFKDRTIEVEERAEEAVIAKDARVREELVINKEVGQRTQTVSDTVRHTEVEVEDERGNSIIDTDGRTKR</sequence>
<dbReference type="OrthoDB" id="7204249at2"/>
<dbReference type="AlphaFoldDB" id="A0A1H9NLM0"/>
<feature type="domain" description="DUF2382" evidence="2">
    <location>
        <begin position="204"/>
        <end position="313"/>
    </location>
</feature>
<dbReference type="Pfam" id="PF09557">
    <property type="entry name" value="DUF2382"/>
    <property type="match status" value="1"/>
</dbReference>
<accession>A0A1H9NLM0</accession>
<dbReference type="Proteomes" id="UP000199647">
    <property type="component" value="Unassembled WGS sequence"/>
</dbReference>
<reference evidence="3 4" key="1">
    <citation type="submission" date="2016-10" db="EMBL/GenBank/DDBJ databases">
        <authorList>
            <person name="de Groot N.N."/>
        </authorList>
    </citation>
    <scope>NUCLEOTIDE SEQUENCE [LARGE SCALE GENOMIC DNA]</scope>
    <source>
        <strain evidence="3 4">A52C2</strain>
    </source>
</reference>
<gene>
    <name evidence="3" type="ORF">SAMN05216548_11648</name>
</gene>
<dbReference type="InterPro" id="IPR052967">
    <property type="entry name" value="Stress_Response_Assoc"/>
</dbReference>
<evidence type="ECO:0000313" key="3">
    <source>
        <dbReference type="EMBL" id="SER36293.1"/>
    </source>
</evidence>